<feature type="domain" description="IclR-ED" evidence="6">
    <location>
        <begin position="62"/>
        <end position="246"/>
    </location>
</feature>
<keyword evidence="2" id="KW-0238">DNA-binding</keyword>
<feature type="domain" description="HTH iclR-type" evidence="5">
    <location>
        <begin position="2"/>
        <end position="61"/>
    </location>
</feature>
<evidence type="ECO:0000313" key="8">
    <source>
        <dbReference type="Proteomes" id="UP001595872"/>
    </source>
</evidence>
<reference evidence="8" key="1">
    <citation type="journal article" date="2019" name="Int. J. Syst. Evol. Microbiol.">
        <title>The Global Catalogue of Microorganisms (GCM) 10K type strain sequencing project: providing services to taxonomists for standard genome sequencing and annotation.</title>
        <authorList>
            <consortium name="The Broad Institute Genomics Platform"/>
            <consortium name="The Broad Institute Genome Sequencing Center for Infectious Disease"/>
            <person name="Wu L."/>
            <person name="Ma J."/>
        </authorList>
    </citation>
    <scope>NUCLEOTIDE SEQUENCE [LARGE SCALE GENOMIC DNA]</scope>
    <source>
        <strain evidence="8">KLKA75</strain>
    </source>
</reference>
<dbReference type="InterPro" id="IPR029016">
    <property type="entry name" value="GAF-like_dom_sf"/>
</dbReference>
<keyword evidence="1" id="KW-0805">Transcription regulation</keyword>
<feature type="compositionally biased region" description="Basic and acidic residues" evidence="4">
    <location>
        <begin position="244"/>
        <end position="264"/>
    </location>
</feature>
<evidence type="ECO:0000256" key="4">
    <source>
        <dbReference type="SAM" id="MobiDB-lite"/>
    </source>
</evidence>
<dbReference type="Proteomes" id="UP001595872">
    <property type="component" value="Unassembled WGS sequence"/>
</dbReference>
<evidence type="ECO:0000256" key="1">
    <source>
        <dbReference type="ARBA" id="ARBA00023015"/>
    </source>
</evidence>
<evidence type="ECO:0000259" key="5">
    <source>
        <dbReference type="PROSITE" id="PS51077"/>
    </source>
</evidence>
<dbReference type="Gene3D" id="3.30.450.40">
    <property type="match status" value="1"/>
</dbReference>
<keyword evidence="3" id="KW-0804">Transcription</keyword>
<proteinExistence type="predicted"/>
<dbReference type="SUPFAM" id="SSF46785">
    <property type="entry name" value="Winged helix' DNA-binding domain"/>
    <property type="match status" value="1"/>
</dbReference>
<comment type="caution">
    <text evidence="7">The sequence shown here is derived from an EMBL/GenBank/DDBJ whole genome shotgun (WGS) entry which is preliminary data.</text>
</comment>
<protein>
    <submittedName>
        <fullName evidence="7">IclR family transcriptional regulator</fullName>
    </submittedName>
</protein>
<dbReference type="SUPFAM" id="SSF55781">
    <property type="entry name" value="GAF domain-like"/>
    <property type="match status" value="1"/>
</dbReference>
<dbReference type="InterPro" id="IPR036390">
    <property type="entry name" value="WH_DNA-bd_sf"/>
</dbReference>
<dbReference type="RefSeq" id="WP_378256260.1">
    <property type="nucleotide sequence ID" value="NZ_JBHSIT010000004.1"/>
</dbReference>
<dbReference type="InterPro" id="IPR050707">
    <property type="entry name" value="HTH_MetabolicPath_Reg"/>
</dbReference>
<dbReference type="InterPro" id="IPR036388">
    <property type="entry name" value="WH-like_DNA-bd_sf"/>
</dbReference>
<evidence type="ECO:0000259" key="6">
    <source>
        <dbReference type="PROSITE" id="PS51078"/>
    </source>
</evidence>
<dbReference type="PANTHER" id="PTHR30136">
    <property type="entry name" value="HELIX-TURN-HELIX TRANSCRIPTIONAL REGULATOR, ICLR FAMILY"/>
    <property type="match status" value="1"/>
</dbReference>
<dbReference type="Pfam" id="PF09339">
    <property type="entry name" value="HTH_IclR"/>
    <property type="match status" value="1"/>
</dbReference>
<accession>A0ABV9U0J3</accession>
<dbReference type="SMART" id="SM00346">
    <property type="entry name" value="HTH_ICLR"/>
    <property type="match status" value="1"/>
</dbReference>
<gene>
    <name evidence="7" type="ORF">ACFPCY_17255</name>
</gene>
<organism evidence="7 8">
    <name type="scientific">Actinomadura gamaensis</name>
    <dbReference type="NCBI Taxonomy" id="1763541"/>
    <lineage>
        <taxon>Bacteria</taxon>
        <taxon>Bacillati</taxon>
        <taxon>Actinomycetota</taxon>
        <taxon>Actinomycetes</taxon>
        <taxon>Streptosporangiales</taxon>
        <taxon>Thermomonosporaceae</taxon>
        <taxon>Actinomadura</taxon>
    </lineage>
</organism>
<feature type="region of interest" description="Disordered" evidence="4">
    <location>
        <begin position="239"/>
        <end position="282"/>
    </location>
</feature>
<sequence length="282" mass="30752">MSQSLARGLLLLRGLADGPRSLDELAAELGVHKTTVLRLLRVLEDDRFVHRDAEHRFHLGSRLFELSAAALDQRGVRRVAAPHLARLNDRTGQTVHLGVYEGGEVVYLDKYDSRHAIRMYSRVGLPMPLHATAIAKVLLADLPDARRRAVAASIEYTAFTPNTLTGPDALLAELDRVAARGYAVDDAEHETFIRCVAAPVRDASGRVVAAASVSVPDLAPLAPERVTDLLPELLETTEAISADFGHRPDTRPDARPDTRPETRPGPKTGPKPDNTPDTKGKR</sequence>
<dbReference type="PROSITE" id="PS51077">
    <property type="entry name" value="HTH_ICLR"/>
    <property type="match status" value="1"/>
</dbReference>
<evidence type="ECO:0000256" key="3">
    <source>
        <dbReference type="ARBA" id="ARBA00023163"/>
    </source>
</evidence>
<evidence type="ECO:0000313" key="7">
    <source>
        <dbReference type="EMBL" id="MFC4909075.1"/>
    </source>
</evidence>
<keyword evidence="8" id="KW-1185">Reference proteome</keyword>
<evidence type="ECO:0000256" key="2">
    <source>
        <dbReference type="ARBA" id="ARBA00023125"/>
    </source>
</evidence>
<dbReference type="InterPro" id="IPR005471">
    <property type="entry name" value="Tscrpt_reg_IclR_N"/>
</dbReference>
<dbReference type="InterPro" id="IPR014757">
    <property type="entry name" value="Tscrpt_reg_IclR_C"/>
</dbReference>
<dbReference type="Pfam" id="PF01614">
    <property type="entry name" value="IclR_C"/>
    <property type="match status" value="1"/>
</dbReference>
<dbReference type="PROSITE" id="PS51078">
    <property type="entry name" value="ICLR_ED"/>
    <property type="match status" value="1"/>
</dbReference>
<dbReference type="EMBL" id="JBHSIT010000004">
    <property type="protein sequence ID" value="MFC4909075.1"/>
    <property type="molecule type" value="Genomic_DNA"/>
</dbReference>
<dbReference type="Gene3D" id="1.10.10.10">
    <property type="entry name" value="Winged helix-like DNA-binding domain superfamily/Winged helix DNA-binding domain"/>
    <property type="match status" value="1"/>
</dbReference>
<name>A0ABV9U0J3_9ACTN</name>
<dbReference type="PANTHER" id="PTHR30136:SF24">
    <property type="entry name" value="HTH-TYPE TRANSCRIPTIONAL REPRESSOR ALLR"/>
    <property type="match status" value="1"/>
</dbReference>